<proteinExistence type="predicted"/>
<dbReference type="InterPro" id="IPR023213">
    <property type="entry name" value="CAT-like_dom_sf"/>
</dbReference>
<protein>
    <submittedName>
        <fullName evidence="1">Uncharacterized protein</fullName>
    </submittedName>
</protein>
<evidence type="ECO:0000313" key="2">
    <source>
        <dbReference type="Proteomes" id="UP000485058"/>
    </source>
</evidence>
<evidence type="ECO:0000313" key="1">
    <source>
        <dbReference type="EMBL" id="GFH07238.1"/>
    </source>
</evidence>
<sequence>MQFGSPIVVFAKGLPQNSQSCVQQALWFDYSLNDGYLRAALSEVLALYSPLAGRIVRLKKPPCSSTAPSVDGMPMINARGLSQLEVAAARRAQAFAVSLCNAGVPYCTASAPNWTIAQHFPLAAMGRTGFSSGQTGGLHESAVLPPWYPAIDMARLLAGLEAPMKVQVTRLGSGGTILAVTFSHVLVDGKVPKRQQQRRPS</sequence>
<dbReference type="Proteomes" id="UP000485058">
    <property type="component" value="Unassembled WGS sequence"/>
</dbReference>
<name>A0A699YH49_HAELA</name>
<dbReference type="Gene3D" id="3.30.559.10">
    <property type="entry name" value="Chloramphenicol acetyltransferase-like domain"/>
    <property type="match status" value="1"/>
</dbReference>
<gene>
    <name evidence="1" type="ORF">HaLaN_02014</name>
</gene>
<dbReference type="EMBL" id="BLLF01000082">
    <property type="protein sequence ID" value="GFH07238.1"/>
    <property type="molecule type" value="Genomic_DNA"/>
</dbReference>
<accession>A0A699YH49</accession>
<organism evidence="1 2">
    <name type="scientific">Haematococcus lacustris</name>
    <name type="common">Green alga</name>
    <name type="synonym">Haematococcus pluvialis</name>
    <dbReference type="NCBI Taxonomy" id="44745"/>
    <lineage>
        <taxon>Eukaryota</taxon>
        <taxon>Viridiplantae</taxon>
        <taxon>Chlorophyta</taxon>
        <taxon>core chlorophytes</taxon>
        <taxon>Chlorophyceae</taxon>
        <taxon>CS clade</taxon>
        <taxon>Chlamydomonadales</taxon>
        <taxon>Haematococcaceae</taxon>
        <taxon>Haematococcus</taxon>
    </lineage>
</organism>
<dbReference type="AlphaFoldDB" id="A0A699YH49"/>
<comment type="caution">
    <text evidence="1">The sequence shown here is derived from an EMBL/GenBank/DDBJ whole genome shotgun (WGS) entry which is preliminary data.</text>
</comment>
<feature type="non-terminal residue" evidence="1">
    <location>
        <position position="1"/>
    </location>
</feature>
<keyword evidence="2" id="KW-1185">Reference proteome</keyword>
<reference evidence="1 2" key="1">
    <citation type="submission" date="2020-02" db="EMBL/GenBank/DDBJ databases">
        <title>Draft genome sequence of Haematococcus lacustris strain NIES-144.</title>
        <authorList>
            <person name="Morimoto D."/>
            <person name="Nakagawa S."/>
            <person name="Yoshida T."/>
            <person name="Sawayama S."/>
        </authorList>
    </citation>
    <scope>NUCLEOTIDE SEQUENCE [LARGE SCALE GENOMIC DNA]</scope>
    <source>
        <strain evidence="1 2">NIES-144</strain>
    </source>
</reference>